<protein>
    <recommendedName>
        <fullName evidence="3">Methyltransferase domain-containing protein</fullName>
    </recommendedName>
</protein>
<name>A0A1F7GW46_9BACT</name>
<dbReference type="AlphaFoldDB" id="A0A1F7GW46"/>
<accession>A0A1F7GW46</accession>
<dbReference type="Proteomes" id="UP000177159">
    <property type="component" value="Unassembled WGS sequence"/>
</dbReference>
<gene>
    <name evidence="1" type="ORF">A3C24_01055</name>
</gene>
<dbReference type="EMBL" id="MFZM01000024">
    <property type="protein sequence ID" value="OGK23229.1"/>
    <property type="molecule type" value="Genomic_DNA"/>
</dbReference>
<evidence type="ECO:0000313" key="2">
    <source>
        <dbReference type="Proteomes" id="UP000177159"/>
    </source>
</evidence>
<organism evidence="1 2">
    <name type="scientific">Candidatus Roizmanbacteria bacterium RIFCSPHIGHO2_02_FULL_37_24</name>
    <dbReference type="NCBI Taxonomy" id="1802037"/>
    <lineage>
        <taxon>Bacteria</taxon>
        <taxon>Candidatus Roizmaniibacteriota</taxon>
    </lineage>
</organism>
<dbReference type="InterPro" id="IPR029063">
    <property type="entry name" value="SAM-dependent_MTases_sf"/>
</dbReference>
<evidence type="ECO:0008006" key="3">
    <source>
        <dbReference type="Google" id="ProtNLM"/>
    </source>
</evidence>
<dbReference type="CDD" id="cd02440">
    <property type="entry name" value="AdoMet_MTases"/>
    <property type="match status" value="1"/>
</dbReference>
<evidence type="ECO:0000313" key="1">
    <source>
        <dbReference type="EMBL" id="OGK23229.1"/>
    </source>
</evidence>
<proteinExistence type="predicted"/>
<dbReference type="PANTHER" id="PTHR43861:SF6">
    <property type="entry name" value="METHYLTRANSFERASE TYPE 11"/>
    <property type="match status" value="1"/>
</dbReference>
<dbReference type="Gene3D" id="3.40.50.150">
    <property type="entry name" value="Vaccinia Virus protein VP39"/>
    <property type="match status" value="1"/>
</dbReference>
<dbReference type="Pfam" id="PF13489">
    <property type="entry name" value="Methyltransf_23"/>
    <property type="match status" value="1"/>
</dbReference>
<comment type="caution">
    <text evidence="1">The sequence shown here is derived from an EMBL/GenBank/DDBJ whole genome shotgun (WGS) entry which is preliminary data.</text>
</comment>
<sequence length="220" mass="24989">MLKYGKDPVFDPETRHFLNIDRQSLSLIPRGSYVLDIGCATGFMGEYLKKKKNCTVVGVEMGHEEAQIAQKKLQKVIKGDIENPDTLKKISGKFDIILASAIVEHLHDPETALKTWRKFLKEDGHIIITIPNIAHWSTRLHVLMGRFNYQEYGILDKTHLHFYTIETFQTLVTNAGYNIETLLIDPVGGGFPKISLLLSRFFPGLFAYQMVIKAQVDKPS</sequence>
<dbReference type="SUPFAM" id="SSF53335">
    <property type="entry name" value="S-adenosyl-L-methionine-dependent methyltransferases"/>
    <property type="match status" value="1"/>
</dbReference>
<dbReference type="PANTHER" id="PTHR43861">
    <property type="entry name" value="TRANS-ACONITATE 2-METHYLTRANSFERASE-RELATED"/>
    <property type="match status" value="1"/>
</dbReference>
<reference evidence="1 2" key="1">
    <citation type="journal article" date="2016" name="Nat. Commun.">
        <title>Thousands of microbial genomes shed light on interconnected biogeochemical processes in an aquifer system.</title>
        <authorList>
            <person name="Anantharaman K."/>
            <person name="Brown C.T."/>
            <person name="Hug L.A."/>
            <person name="Sharon I."/>
            <person name="Castelle C.J."/>
            <person name="Probst A.J."/>
            <person name="Thomas B.C."/>
            <person name="Singh A."/>
            <person name="Wilkins M.J."/>
            <person name="Karaoz U."/>
            <person name="Brodie E.L."/>
            <person name="Williams K.H."/>
            <person name="Hubbard S.S."/>
            <person name="Banfield J.F."/>
        </authorList>
    </citation>
    <scope>NUCLEOTIDE SEQUENCE [LARGE SCALE GENOMIC DNA]</scope>
</reference>